<evidence type="ECO:0000313" key="12">
    <source>
        <dbReference type="EMBL" id="TLU67711.1"/>
    </source>
</evidence>
<evidence type="ECO:0000256" key="3">
    <source>
        <dbReference type="ARBA" id="ARBA00022679"/>
    </source>
</evidence>
<feature type="domain" description="DNA polymerase III subunit delta C-terminal" evidence="11">
    <location>
        <begin position="213"/>
        <end position="329"/>
    </location>
</feature>
<dbReference type="GO" id="GO:0003677">
    <property type="term" value="F:DNA binding"/>
    <property type="evidence" value="ECO:0007669"/>
    <property type="project" value="InterPro"/>
</dbReference>
<dbReference type="InterPro" id="IPR005790">
    <property type="entry name" value="DNA_polIII_delta"/>
</dbReference>
<dbReference type="GO" id="GO:0009360">
    <property type="term" value="C:DNA polymerase III complex"/>
    <property type="evidence" value="ECO:0007669"/>
    <property type="project" value="UniProtKB-UniRule"/>
</dbReference>
<organism evidence="12 13">
    <name type="scientific">Thalassotalea litorea</name>
    <dbReference type="NCBI Taxonomy" id="2020715"/>
    <lineage>
        <taxon>Bacteria</taxon>
        <taxon>Pseudomonadati</taxon>
        <taxon>Pseudomonadota</taxon>
        <taxon>Gammaproteobacteria</taxon>
        <taxon>Alteromonadales</taxon>
        <taxon>Colwelliaceae</taxon>
        <taxon>Thalassotalea</taxon>
    </lineage>
</organism>
<evidence type="ECO:0000256" key="6">
    <source>
        <dbReference type="ARBA" id="ARBA00022932"/>
    </source>
</evidence>
<dbReference type="GO" id="GO:0006261">
    <property type="term" value="P:DNA-templated DNA replication"/>
    <property type="evidence" value="ECO:0007669"/>
    <property type="project" value="TreeGrafter"/>
</dbReference>
<proteinExistence type="inferred from homology"/>
<evidence type="ECO:0000313" key="13">
    <source>
        <dbReference type="Proteomes" id="UP000307790"/>
    </source>
</evidence>
<dbReference type="NCBIfam" id="TIGR01128">
    <property type="entry name" value="holA"/>
    <property type="match status" value="1"/>
</dbReference>
<dbReference type="OrthoDB" id="9770982at2"/>
<dbReference type="EMBL" id="VCBC01000002">
    <property type="protein sequence ID" value="TLU67711.1"/>
    <property type="molecule type" value="Genomic_DNA"/>
</dbReference>
<evidence type="ECO:0000256" key="5">
    <source>
        <dbReference type="ARBA" id="ARBA00022705"/>
    </source>
</evidence>
<keyword evidence="5" id="KW-0235">DNA replication</keyword>
<keyword evidence="3 12" id="KW-0808">Transferase</keyword>
<keyword evidence="13" id="KW-1185">Reference proteome</keyword>
<keyword evidence="6" id="KW-0239">DNA-directed DNA polymerase</keyword>
<feature type="domain" description="DNA polymerase III delta N-terminal" evidence="10">
    <location>
        <begin position="21"/>
        <end position="137"/>
    </location>
</feature>
<dbReference type="InterPro" id="IPR027417">
    <property type="entry name" value="P-loop_NTPase"/>
</dbReference>
<protein>
    <recommendedName>
        <fullName evidence="2 9">DNA polymerase III subunit delta</fullName>
        <ecNumber evidence="1 9">2.7.7.7</ecNumber>
    </recommendedName>
</protein>
<dbReference type="SUPFAM" id="SSF52540">
    <property type="entry name" value="P-loop containing nucleoside triphosphate hydrolases"/>
    <property type="match status" value="1"/>
</dbReference>
<dbReference type="InterPro" id="IPR010372">
    <property type="entry name" value="DNA_pol3_delta_N"/>
</dbReference>
<evidence type="ECO:0000256" key="7">
    <source>
        <dbReference type="ARBA" id="ARBA00034754"/>
    </source>
</evidence>
<dbReference type="AlphaFoldDB" id="A0A5R9IWE6"/>
<evidence type="ECO:0000256" key="1">
    <source>
        <dbReference type="ARBA" id="ARBA00012417"/>
    </source>
</evidence>
<evidence type="ECO:0000256" key="4">
    <source>
        <dbReference type="ARBA" id="ARBA00022695"/>
    </source>
</evidence>
<dbReference type="Gene3D" id="1.10.8.60">
    <property type="match status" value="1"/>
</dbReference>
<evidence type="ECO:0000256" key="9">
    <source>
        <dbReference type="NCBIfam" id="TIGR01128"/>
    </source>
</evidence>
<dbReference type="SUPFAM" id="SSF48019">
    <property type="entry name" value="post-AAA+ oligomerization domain-like"/>
    <property type="match status" value="1"/>
</dbReference>
<evidence type="ECO:0000256" key="8">
    <source>
        <dbReference type="ARBA" id="ARBA00049244"/>
    </source>
</evidence>
<keyword evidence="4 12" id="KW-0548">Nucleotidyltransferase</keyword>
<dbReference type="InterPro" id="IPR032780">
    <property type="entry name" value="DNA_pol3_delt_C"/>
</dbReference>
<evidence type="ECO:0000259" key="10">
    <source>
        <dbReference type="Pfam" id="PF06144"/>
    </source>
</evidence>
<name>A0A5R9IWE6_9GAMM</name>
<dbReference type="Gene3D" id="3.40.50.300">
    <property type="entry name" value="P-loop containing nucleotide triphosphate hydrolases"/>
    <property type="match status" value="1"/>
</dbReference>
<evidence type="ECO:0000259" key="11">
    <source>
        <dbReference type="Pfam" id="PF14840"/>
    </source>
</evidence>
<dbReference type="CDD" id="cd18138">
    <property type="entry name" value="HLD_clamp_pol_III_delta"/>
    <property type="match status" value="1"/>
</dbReference>
<sequence length="352" mass="39912">MRIYHSQLTQQLSKPLVHFFLVFGDEPWQKNDALEQIKSSAARQGFSEVIRFSVEENFDWHHVMEEYQSLSLFASQRIIEVDVGNGKLDEKASKVLLDISQIDHPDVLLILHGNKLDAATPRKKWFKALDSKGCYIPVYELEGRGLNIWLNQQCKALGVRLDGQGMTMISDCYAGNLPSLHQELQKLAILYPSGAITLAELELLLIDQAKFTPFQLTDTLLAGDLKHAMHILTQMKHEGIAAGQLIWVLHKELSQLEGMYIRLEQGQAISEVFKHYKVWDKKKPLYQKALNATSLYQIQLAKGRLAKVDLLTKTDSQLDAYLLLADICMAMYHGETMDKFPLEVGQSASELS</sequence>
<dbReference type="Proteomes" id="UP000307790">
    <property type="component" value="Unassembled WGS sequence"/>
</dbReference>
<evidence type="ECO:0000256" key="2">
    <source>
        <dbReference type="ARBA" id="ARBA00017703"/>
    </source>
</evidence>
<gene>
    <name evidence="12" type="primary">holA</name>
    <name evidence="12" type="ORF">FE810_01820</name>
</gene>
<comment type="similarity">
    <text evidence="7">Belongs to the DNA polymerase HolA subunit family.</text>
</comment>
<dbReference type="PANTHER" id="PTHR34388:SF1">
    <property type="entry name" value="DNA POLYMERASE III SUBUNIT DELTA"/>
    <property type="match status" value="1"/>
</dbReference>
<dbReference type="RefSeq" id="WP_138318314.1">
    <property type="nucleotide sequence ID" value="NZ_VCBC01000002.1"/>
</dbReference>
<dbReference type="Gene3D" id="1.20.272.10">
    <property type="match status" value="1"/>
</dbReference>
<accession>A0A5R9IWE6</accession>
<comment type="catalytic activity">
    <reaction evidence="8">
        <text>DNA(n) + a 2'-deoxyribonucleoside 5'-triphosphate = DNA(n+1) + diphosphate</text>
        <dbReference type="Rhea" id="RHEA:22508"/>
        <dbReference type="Rhea" id="RHEA-COMP:17339"/>
        <dbReference type="Rhea" id="RHEA-COMP:17340"/>
        <dbReference type="ChEBI" id="CHEBI:33019"/>
        <dbReference type="ChEBI" id="CHEBI:61560"/>
        <dbReference type="ChEBI" id="CHEBI:173112"/>
        <dbReference type="EC" id="2.7.7.7"/>
    </reaction>
</comment>
<dbReference type="PANTHER" id="PTHR34388">
    <property type="entry name" value="DNA POLYMERASE III SUBUNIT DELTA"/>
    <property type="match status" value="1"/>
</dbReference>
<dbReference type="Pfam" id="PF06144">
    <property type="entry name" value="DNA_pol3_delta"/>
    <property type="match status" value="1"/>
</dbReference>
<dbReference type="Pfam" id="PF14840">
    <property type="entry name" value="DNA_pol3_delt_C"/>
    <property type="match status" value="1"/>
</dbReference>
<dbReference type="InterPro" id="IPR008921">
    <property type="entry name" value="DNA_pol3_clamp-load_cplx_C"/>
</dbReference>
<dbReference type="GO" id="GO:0003887">
    <property type="term" value="F:DNA-directed DNA polymerase activity"/>
    <property type="evidence" value="ECO:0007669"/>
    <property type="project" value="UniProtKB-UniRule"/>
</dbReference>
<reference evidence="12 13" key="1">
    <citation type="submission" date="2019-05" db="EMBL/GenBank/DDBJ databases">
        <title>Genome sequences of Thalassotalea litorea 1K03283.</title>
        <authorList>
            <person name="Zhang D."/>
        </authorList>
    </citation>
    <scope>NUCLEOTIDE SEQUENCE [LARGE SCALE GENOMIC DNA]</scope>
    <source>
        <strain evidence="12 13">MCCC 1K03283</strain>
    </source>
</reference>
<dbReference type="EC" id="2.7.7.7" evidence="1 9"/>
<comment type="caution">
    <text evidence="12">The sequence shown here is derived from an EMBL/GenBank/DDBJ whole genome shotgun (WGS) entry which is preliminary data.</text>
</comment>